<dbReference type="Proteomes" id="UP000094526">
    <property type="component" value="Unassembled WGS sequence"/>
</dbReference>
<sequence>MRQASLPLENLRTWAHFNDVRLFEASIEPRIIGEDGIEKGGGLQADAEHGPGKPFVAVPLDLVLSKERVEQCAKADQHLKGLIEAAPSLFKTPRTAVLLFLVYQMTINSPDCQGQGHGLGVSNPFADYVKMLPHDILLPTFYTSEERDLLSGTSLSDALEQKLISLEREFDSLQAFTAEIPWCQKIWWDDRTGCLSVEDWKLADAMYRSRALELPRGAGLGMVPVVDMANHASDDRYNARFEVDEETQSVLLVARDNSTVKQGDEVTIMYGCGGACEMIFSYGFLEEHASSAREMFLGLSIPTDDPLRVAKIRFAQEAPGVRIYVDDSDQVHWESTFVWWACVNQEDGLDFRVERTLDGNMELQALWKDEELNAAALQSTLENDRLRDVFLLRAVVMIQERVEQQGTKLATSEDDFQNTLVGNQVRVPVYQTVGRLRTLEIELLARAYEMLDTEKANLLESSVVRTYLGIGQPPTTESTGIAPEDFS</sequence>
<dbReference type="GO" id="GO:0005634">
    <property type="term" value="C:nucleus"/>
    <property type="evidence" value="ECO:0007669"/>
    <property type="project" value="TreeGrafter"/>
</dbReference>
<keyword evidence="3" id="KW-1185">Reference proteome</keyword>
<dbReference type="OrthoDB" id="441812at2759"/>
<gene>
    <name evidence="2" type="ORF">CLCR_04045</name>
</gene>
<dbReference type="STRING" id="86049.A0A1C1CJ31"/>
<proteinExistence type="predicted"/>
<dbReference type="InterPro" id="IPR001214">
    <property type="entry name" value="SET_dom"/>
</dbReference>
<dbReference type="Gene3D" id="3.90.1410.10">
    <property type="entry name" value="set domain protein methyltransferase, domain 1"/>
    <property type="match status" value="1"/>
</dbReference>
<dbReference type="CDD" id="cd10527">
    <property type="entry name" value="SET_LSMT"/>
    <property type="match status" value="1"/>
</dbReference>
<dbReference type="GO" id="GO:0016279">
    <property type="term" value="F:protein-lysine N-methyltransferase activity"/>
    <property type="evidence" value="ECO:0007669"/>
    <property type="project" value="TreeGrafter"/>
</dbReference>
<accession>A0A1C1CJ31</accession>
<feature type="domain" description="SET" evidence="1">
    <location>
        <begin position="25"/>
        <end position="271"/>
    </location>
</feature>
<evidence type="ECO:0000313" key="2">
    <source>
        <dbReference type="EMBL" id="OCT48452.1"/>
    </source>
</evidence>
<name>A0A1C1CJ31_9EURO</name>
<dbReference type="eggNOG" id="KOG1337">
    <property type="taxonomic scope" value="Eukaryota"/>
</dbReference>
<dbReference type="PANTHER" id="PTHR13271:SF76">
    <property type="entry name" value="SET DOMAIN-CONTAINING PROTEIN 8"/>
    <property type="match status" value="1"/>
</dbReference>
<dbReference type="InterPro" id="IPR046341">
    <property type="entry name" value="SET_dom_sf"/>
</dbReference>
<dbReference type="InterPro" id="IPR050600">
    <property type="entry name" value="SETD3_SETD6_MTase"/>
</dbReference>
<dbReference type="PANTHER" id="PTHR13271">
    <property type="entry name" value="UNCHARACTERIZED PUTATIVE METHYLTRANSFERASE"/>
    <property type="match status" value="1"/>
</dbReference>
<dbReference type="VEuPathDB" id="FungiDB:G647_08576"/>
<reference evidence="3" key="1">
    <citation type="submission" date="2015-07" db="EMBL/GenBank/DDBJ databases">
        <authorList>
            <person name="Teixeira M.M."/>
            <person name="Souza R.C."/>
            <person name="Almeida L.G."/>
            <person name="Vicente V.A."/>
            <person name="de Hoog S."/>
            <person name="Bocca A.L."/>
            <person name="de Almeida S.R."/>
            <person name="Vasconcelos A.T."/>
            <person name="Felipe M.S."/>
        </authorList>
    </citation>
    <scope>NUCLEOTIDE SEQUENCE [LARGE SCALE GENOMIC DNA]</scope>
    <source>
        <strain evidence="3">KSF</strain>
    </source>
</reference>
<evidence type="ECO:0000259" key="1">
    <source>
        <dbReference type="PROSITE" id="PS50280"/>
    </source>
</evidence>
<organism evidence="2 3">
    <name type="scientific">Cladophialophora carrionii</name>
    <dbReference type="NCBI Taxonomy" id="86049"/>
    <lineage>
        <taxon>Eukaryota</taxon>
        <taxon>Fungi</taxon>
        <taxon>Dikarya</taxon>
        <taxon>Ascomycota</taxon>
        <taxon>Pezizomycotina</taxon>
        <taxon>Eurotiomycetes</taxon>
        <taxon>Chaetothyriomycetidae</taxon>
        <taxon>Chaetothyriales</taxon>
        <taxon>Herpotrichiellaceae</taxon>
        <taxon>Cladophialophora</taxon>
    </lineage>
</organism>
<dbReference type="SUPFAM" id="SSF82199">
    <property type="entry name" value="SET domain"/>
    <property type="match status" value="1"/>
</dbReference>
<dbReference type="VEuPathDB" id="FungiDB:CLCR_04045"/>
<dbReference type="PROSITE" id="PS50280">
    <property type="entry name" value="SET"/>
    <property type="match status" value="1"/>
</dbReference>
<comment type="caution">
    <text evidence="2">The sequence shown here is derived from an EMBL/GenBank/DDBJ whole genome shotgun (WGS) entry which is preliminary data.</text>
</comment>
<evidence type="ECO:0000313" key="3">
    <source>
        <dbReference type="Proteomes" id="UP000094526"/>
    </source>
</evidence>
<protein>
    <submittedName>
        <fullName evidence="2">SET domain protein</fullName>
    </submittedName>
</protein>
<dbReference type="AlphaFoldDB" id="A0A1C1CJ31"/>
<dbReference type="EMBL" id="LGRB01000012">
    <property type="protein sequence ID" value="OCT48452.1"/>
    <property type="molecule type" value="Genomic_DNA"/>
</dbReference>